<protein>
    <submittedName>
        <fullName evidence="2">Uncharacterized protein</fullName>
    </submittedName>
</protein>
<organism evidence="2 3">
    <name type="scientific">Pleurodeles waltl</name>
    <name type="common">Iberian ribbed newt</name>
    <dbReference type="NCBI Taxonomy" id="8319"/>
    <lineage>
        <taxon>Eukaryota</taxon>
        <taxon>Metazoa</taxon>
        <taxon>Chordata</taxon>
        <taxon>Craniata</taxon>
        <taxon>Vertebrata</taxon>
        <taxon>Euteleostomi</taxon>
        <taxon>Amphibia</taxon>
        <taxon>Batrachia</taxon>
        <taxon>Caudata</taxon>
        <taxon>Salamandroidea</taxon>
        <taxon>Salamandridae</taxon>
        <taxon>Pleurodelinae</taxon>
        <taxon>Pleurodeles</taxon>
    </lineage>
</organism>
<feature type="region of interest" description="Disordered" evidence="1">
    <location>
        <begin position="21"/>
        <end position="52"/>
    </location>
</feature>
<reference evidence="2" key="1">
    <citation type="journal article" date="2022" name="bioRxiv">
        <title>Sequencing and chromosome-scale assembly of the giantPleurodeles waltlgenome.</title>
        <authorList>
            <person name="Brown T."/>
            <person name="Elewa A."/>
            <person name="Iarovenko S."/>
            <person name="Subramanian E."/>
            <person name="Araus A.J."/>
            <person name="Petzold A."/>
            <person name="Susuki M."/>
            <person name="Suzuki K.-i.T."/>
            <person name="Hayashi T."/>
            <person name="Toyoda A."/>
            <person name="Oliveira C."/>
            <person name="Osipova E."/>
            <person name="Leigh N.D."/>
            <person name="Simon A."/>
            <person name="Yun M.H."/>
        </authorList>
    </citation>
    <scope>NUCLEOTIDE SEQUENCE</scope>
    <source>
        <strain evidence="2">20211129_DDA</strain>
        <tissue evidence="2">Liver</tissue>
    </source>
</reference>
<dbReference type="AlphaFoldDB" id="A0AAV7SH37"/>
<evidence type="ECO:0000256" key="1">
    <source>
        <dbReference type="SAM" id="MobiDB-lite"/>
    </source>
</evidence>
<sequence length="229" mass="23360">MGAGRDHALSQLLKLVLQKLGNESSSEGAGSPEEVVGSVRGARPKRSHVAPSAAFPPVKRRRNGKALVPASINMTPPTAVSMPAQITLPDTPAPQVVPPPALPASTTGITASPGMGVEGVLADIRRSFAALAPTAQLGTSPSPSSGLVAPAPLGSPPVRLPEHQVQDQNPSRLALLEVSKVLASVNAPTITAPPPAAPWGLSDSWQNAVSDLKHQVDSLVTAHTAPSYA</sequence>
<dbReference type="Proteomes" id="UP001066276">
    <property type="component" value="Chromosome 4_2"/>
</dbReference>
<accession>A0AAV7SH37</accession>
<evidence type="ECO:0000313" key="3">
    <source>
        <dbReference type="Proteomes" id="UP001066276"/>
    </source>
</evidence>
<evidence type="ECO:0000313" key="2">
    <source>
        <dbReference type="EMBL" id="KAJ1163393.1"/>
    </source>
</evidence>
<feature type="region of interest" description="Disordered" evidence="1">
    <location>
        <begin position="135"/>
        <end position="169"/>
    </location>
</feature>
<keyword evidence="3" id="KW-1185">Reference proteome</keyword>
<comment type="caution">
    <text evidence="2">The sequence shown here is derived from an EMBL/GenBank/DDBJ whole genome shotgun (WGS) entry which is preliminary data.</text>
</comment>
<feature type="compositionally biased region" description="Pro residues" evidence="1">
    <location>
        <begin position="91"/>
        <end position="102"/>
    </location>
</feature>
<feature type="compositionally biased region" description="Low complexity" evidence="1">
    <location>
        <begin position="21"/>
        <end position="39"/>
    </location>
</feature>
<dbReference type="EMBL" id="JANPWB010000008">
    <property type="protein sequence ID" value="KAJ1163393.1"/>
    <property type="molecule type" value="Genomic_DNA"/>
</dbReference>
<gene>
    <name evidence="2" type="ORF">NDU88_003851</name>
</gene>
<feature type="region of interest" description="Disordered" evidence="1">
    <location>
        <begin position="69"/>
        <end position="112"/>
    </location>
</feature>
<name>A0AAV7SH37_PLEWA</name>
<feature type="compositionally biased region" description="Polar residues" evidence="1">
    <location>
        <begin position="136"/>
        <end position="145"/>
    </location>
</feature>
<proteinExistence type="predicted"/>